<name>A0A0G4HBX2_9ALVE</name>
<dbReference type="PANTHER" id="PTHR45641:SF19">
    <property type="entry name" value="NEPHROCYSTIN-3"/>
    <property type="match status" value="1"/>
</dbReference>
<feature type="compositionally biased region" description="Low complexity" evidence="4">
    <location>
        <begin position="227"/>
        <end position="236"/>
    </location>
</feature>
<dbReference type="EMBL" id="CDMZ01002209">
    <property type="protein sequence ID" value="CEM41313.1"/>
    <property type="molecule type" value="Genomic_DNA"/>
</dbReference>
<feature type="compositionally biased region" description="Polar residues" evidence="4">
    <location>
        <begin position="250"/>
        <end position="259"/>
    </location>
</feature>
<dbReference type="SMART" id="SM00028">
    <property type="entry name" value="TPR"/>
    <property type="match status" value="6"/>
</dbReference>
<dbReference type="Pfam" id="PF13374">
    <property type="entry name" value="TPR_10"/>
    <property type="match status" value="1"/>
</dbReference>
<evidence type="ECO:0000256" key="2">
    <source>
        <dbReference type="ARBA" id="ARBA00022803"/>
    </source>
</evidence>
<dbReference type="InterPro" id="IPR011990">
    <property type="entry name" value="TPR-like_helical_dom_sf"/>
</dbReference>
<evidence type="ECO:0000313" key="5">
    <source>
        <dbReference type="EMBL" id="CEM41313.1"/>
    </source>
</evidence>
<proteinExistence type="predicted"/>
<reference evidence="5" key="1">
    <citation type="submission" date="2014-11" db="EMBL/GenBank/DDBJ databases">
        <authorList>
            <person name="Otto D Thomas"/>
            <person name="Naeem Raeece"/>
        </authorList>
    </citation>
    <scope>NUCLEOTIDE SEQUENCE</scope>
</reference>
<protein>
    <submittedName>
        <fullName evidence="5">Uncharacterized protein</fullName>
    </submittedName>
</protein>
<dbReference type="Pfam" id="PF13424">
    <property type="entry name" value="TPR_12"/>
    <property type="match status" value="2"/>
</dbReference>
<gene>
    <name evidence="5" type="ORF">Cvel_25945</name>
</gene>
<keyword evidence="1" id="KW-0677">Repeat</keyword>
<dbReference type="Gene3D" id="1.25.40.10">
    <property type="entry name" value="Tetratricopeptide repeat domain"/>
    <property type="match status" value="2"/>
</dbReference>
<dbReference type="AlphaFoldDB" id="A0A0G4HBX2"/>
<evidence type="ECO:0000256" key="1">
    <source>
        <dbReference type="ARBA" id="ARBA00022737"/>
    </source>
</evidence>
<keyword evidence="2 3" id="KW-0802">TPR repeat</keyword>
<accession>A0A0G4HBX2</accession>
<organism evidence="5">
    <name type="scientific">Chromera velia CCMP2878</name>
    <dbReference type="NCBI Taxonomy" id="1169474"/>
    <lineage>
        <taxon>Eukaryota</taxon>
        <taxon>Sar</taxon>
        <taxon>Alveolata</taxon>
        <taxon>Colpodellida</taxon>
        <taxon>Chromeraceae</taxon>
        <taxon>Chromera</taxon>
    </lineage>
</organism>
<dbReference type="VEuPathDB" id="CryptoDB:Cvel_25945"/>
<feature type="repeat" description="TPR" evidence="3">
    <location>
        <begin position="558"/>
        <end position="591"/>
    </location>
</feature>
<feature type="non-terminal residue" evidence="5">
    <location>
        <position position="1"/>
    </location>
</feature>
<evidence type="ECO:0000256" key="3">
    <source>
        <dbReference type="PROSITE-ProRule" id="PRU00339"/>
    </source>
</evidence>
<dbReference type="SUPFAM" id="SSF48452">
    <property type="entry name" value="TPR-like"/>
    <property type="match status" value="2"/>
</dbReference>
<sequence length="778" mass="85115">CLEHVRFCSFNELRILAEIEQRGGVSAVLKDSEAIEQIEEASCCSQTVNGTQTAEKDRRSDPVLTSLLRNHAIRHFWCSRFPQAESVKADQFCQAFADFIGDAIGAVDIAARLRLPPARESHLRFAARLTDSAAACVSVDTFQVMGFGEVSDSQEGLERLKRRQQETAEGETLIILDHIEEVRTWEGGYCGYIDTCRSIESKQEERQNLGVFLSSLFVLSPPFHRSFSTGSASPSSPRKKKYSALKPDKTSSAGQTAASAKSGESHRGFRVITTSSTEKGKGNENCFSGTELGLPASAVETLTVELPTAAEALECIEKASLSGSKAGRGHSVSEQSTERLKGLLEKGGTSLVFLNRVISLLREGRLEELENEKGNEPDEMLIASLSEEEKRQLVSLSVFPATFSKEAGVKILRAADSPVQPAAVAVSVTVSSLKRLQTLSMEGTEAENTAGCHLKALVRKDAQKLLETRLTPSMRQRLSDLLLKEVEDRQRKGGAESIRTPKAAEGGGLDFDPAVAAVFLNAGVVLHEQGQNEAALQKLTESHWIYKKAVGEEHFKTGEVLHCIGQVLQSQGKLEEALQKFESAFSIRKISLGPEHPETAATLSKSGVVLERLGRLQESLEKHEETLRIRKAKNPPTDPDGVVFTLECIGSVLSSQEKYADALEKYKEAAHLRKSLYGDAHQSTATTVHRIATALSHLGRYDESLNQYEECLLISRKACGEKPTHEIGTTLYSMAIIKEKQGDEEGAAELFDQAAKVYEKVHGISHELTRDAYEKAAC</sequence>
<dbReference type="PANTHER" id="PTHR45641">
    <property type="entry name" value="TETRATRICOPEPTIDE REPEAT PROTEIN (AFU_ORTHOLOGUE AFUA_6G03870)"/>
    <property type="match status" value="1"/>
</dbReference>
<evidence type="ECO:0000256" key="4">
    <source>
        <dbReference type="SAM" id="MobiDB-lite"/>
    </source>
</evidence>
<dbReference type="InterPro" id="IPR019734">
    <property type="entry name" value="TPR_rpt"/>
</dbReference>
<feature type="region of interest" description="Disordered" evidence="4">
    <location>
        <begin position="227"/>
        <end position="284"/>
    </location>
</feature>
<dbReference type="PROSITE" id="PS50005">
    <property type="entry name" value="TPR"/>
    <property type="match status" value="1"/>
</dbReference>